<dbReference type="Proteomes" id="UP000008909">
    <property type="component" value="Unassembled WGS sequence"/>
</dbReference>
<name>G7YVH2_CLOSI</name>
<keyword evidence="2" id="KW-1185">Reference proteome</keyword>
<dbReference type="AlphaFoldDB" id="G7YVH2"/>
<sequence length="240" mass="27160">MDSAIALHALMESQDFSADHANSFHKGLKRRTGRCCAEAQVIHEQTVCVKRSDRHFTSVEWMFLFIAVICGLRSRMVRLGRLSYGQRLKRPFKSIRLVTHKTIGPNALTDTNHRSVTVATELRETAVSPRVVTFTDAGRKSNGSPRRNVRQDQLITSSQFWHHSDYQNRSPLYSIGAAGTHFIVNDIKEQDKHQSTGWGRTNMGLKLLSSLMFCKLKCHKTTASRIICALFKMAIHFSSA</sequence>
<protein>
    <submittedName>
        <fullName evidence="1">Uncharacterized protein</fullName>
    </submittedName>
</protein>
<reference key="2">
    <citation type="submission" date="2011-10" db="EMBL/GenBank/DDBJ databases">
        <title>The genome and transcriptome sequence of Clonorchis sinensis provide insights into the carcinogenic liver fluke.</title>
        <authorList>
            <person name="Wang X."/>
            <person name="Huang Y."/>
            <person name="Chen W."/>
            <person name="Liu H."/>
            <person name="Guo L."/>
            <person name="Chen Y."/>
            <person name="Luo F."/>
            <person name="Zhou W."/>
            <person name="Sun J."/>
            <person name="Mao Q."/>
            <person name="Liang P."/>
            <person name="Zhou C."/>
            <person name="Tian Y."/>
            <person name="Men J."/>
            <person name="Lv X."/>
            <person name="Huang L."/>
            <person name="Zhou J."/>
            <person name="Hu Y."/>
            <person name="Li R."/>
            <person name="Zhang F."/>
            <person name="Lei H."/>
            <person name="Li X."/>
            <person name="Hu X."/>
            <person name="Liang C."/>
            <person name="Xu J."/>
            <person name="Wu Z."/>
            <person name="Yu X."/>
        </authorList>
    </citation>
    <scope>NUCLEOTIDE SEQUENCE</scope>
    <source>
        <strain>Henan</strain>
    </source>
</reference>
<reference evidence="1" key="1">
    <citation type="journal article" date="2011" name="Genome Biol.">
        <title>The draft genome of the carcinogenic human liver fluke Clonorchis sinensis.</title>
        <authorList>
            <person name="Wang X."/>
            <person name="Chen W."/>
            <person name="Huang Y."/>
            <person name="Sun J."/>
            <person name="Men J."/>
            <person name="Liu H."/>
            <person name="Luo F."/>
            <person name="Guo L."/>
            <person name="Lv X."/>
            <person name="Deng C."/>
            <person name="Zhou C."/>
            <person name="Fan Y."/>
            <person name="Li X."/>
            <person name="Huang L."/>
            <person name="Hu Y."/>
            <person name="Liang C."/>
            <person name="Hu X."/>
            <person name="Xu J."/>
            <person name="Yu X."/>
        </authorList>
    </citation>
    <scope>NUCLEOTIDE SEQUENCE [LARGE SCALE GENOMIC DNA]</scope>
    <source>
        <strain evidence="1">Henan</strain>
    </source>
</reference>
<gene>
    <name evidence="1" type="ORF">CLF_111878</name>
</gene>
<evidence type="ECO:0000313" key="2">
    <source>
        <dbReference type="Proteomes" id="UP000008909"/>
    </source>
</evidence>
<dbReference type="EMBL" id="DF144463">
    <property type="protein sequence ID" value="GAA56952.1"/>
    <property type="molecule type" value="Genomic_DNA"/>
</dbReference>
<evidence type="ECO:0000313" key="1">
    <source>
        <dbReference type="EMBL" id="GAA56952.1"/>
    </source>
</evidence>
<organism evidence="1 2">
    <name type="scientific">Clonorchis sinensis</name>
    <name type="common">Chinese liver fluke</name>
    <dbReference type="NCBI Taxonomy" id="79923"/>
    <lineage>
        <taxon>Eukaryota</taxon>
        <taxon>Metazoa</taxon>
        <taxon>Spiralia</taxon>
        <taxon>Lophotrochozoa</taxon>
        <taxon>Platyhelminthes</taxon>
        <taxon>Trematoda</taxon>
        <taxon>Digenea</taxon>
        <taxon>Opisthorchiida</taxon>
        <taxon>Opisthorchiata</taxon>
        <taxon>Opisthorchiidae</taxon>
        <taxon>Clonorchis</taxon>
    </lineage>
</organism>
<proteinExistence type="predicted"/>
<accession>G7YVH2</accession>